<accession>V8NXF6</accession>
<feature type="non-terminal residue" evidence="1">
    <location>
        <position position="1"/>
    </location>
</feature>
<name>V8NXF6_OPHHA</name>
<evidence type="ECO:0000313" key="2">
    <source>
        <dbReference type="Proteomes" id="UP000018936"/>
    </source>
</evidence>
<organism evidence="1 2">
    <name type="scientific">Ophiophagus hannah</name>
    <name type="common">King cobra</name>
    <name type="synonym">Naja hannah</name>
    <dbReference type="NCBI Taxonomy" id="8665"/>
    <lineage>
        <taxon>Eukaryota</taxon>
        <taxon>Metazoa</taxon>
        <taxon>Chordata</taxon>
        <taxon>Craniata</taxon>
        <taxon>Vertebrata</taxon>
        <taxon>Euteleostomi</taxon>
        <taxon>Lepidosauria</taxon>
        <taxon>Squamata</taxon>
        <taxon>Bifurcata</taxon>
        <taxon>Unidentata</taxon>
        <taxon>Episquamata</taxon>
        <taxon>Toxicofera</taxon>
        <taxon>Serpentes</taxon>
        <taxon>Colubroidea</taxon>
        <taxon>Elapidae</taxon>
        <taxon>Elapinae</taxon>
        <taxon>Ophiophagus</taxon>
    </lineage>
</organism>
<keyword evidence="2" id="KW-1185">Reference proteome</keyword>
<sequence length="64" mass="7173">MAIGIALLIGLVCEKHIKMRQVTCLASTSTFKAMDRMTSSTLVWEKYVSAFVKNSLGRMKAEEF</sequence>
<dbReference type="AlphaFoldDB" id="V8NXF6"/>
<dbReference type="Proteomes" id="UP000018936">
    <property type="component" value="Unassembled WGS sequence"/>
</dbReference>
<evidence type="ECO:0000313" key="1">
    <source>
        <dbReference type="EMBL" id="ETE66252.1"/>
    </source>
</evidence>
<reference evidence="1 2" key="1">
    <citation type="journal article" date="2013" name="Proc. Natl. Acad. Sci. U.S.A.">
        <title>The king cobra genome reveals dynamic gene evolution and adaptation in the snake venom system.</title>
        <authorList>
            <person name="Vonk F.J."/>
            <person name="Casewell N.R."/>
            <person name="Henkel C.V."/>
            <person name="Heimberg A.M."/>
            <person name="Jansen H.J."/>
            <person name="McCleary R.J."/>
            <person name="Kerkkamp H.M."/>
            <person name="Vos R.A."/>
            <person name="Guerreiro I."/>
            <person name="Calvete J.J."/>
            <person name="Wuster W."/>
            <person name="Woods A.E."/>
            <person name="Logan J.M."/>
            <person name="Harrison R.A."/>
            <person name="Castoe T.A."/>
            <person name="de Koning A.P."/>
            <person name="Pollock D.D."/>
            <person name="Yandell M."/>
            <person name="Calderon D."/>
            <person name="Renjifo C."/>
            <person name="Currier R.B."/>
            <person name="Salgado D."/>
            <person name="Pla D."/>
            <person name="Sanz L."/>
            <person name="Hyder A.S."/>
            <person name="Ribeiro J.M."/>
            <person name="Arntzen J.W."/>
            <person name="van den Thillart G.E."/>
            <person name="Boetzer M."/>
            <person name="Pirovano W."/>
            <person name="Dirks R.P."/>
            <person name="Spaink H.P."/>
            <person name="Duboule D."/>
            <person name="McGlinn E."/>
            <person name="Kini R.M."/>
            <person name="Richardson M.K."/>
        </authorList>
    </citation>
    <scope>NUCLEOTIDE SEQUENCE</scope>
    <source>
        <tissue evidence="1">Blood</tissue>
    </source>
</reference>
<comment type="caution">
    <text evidence="1">The sequence shown here is derived from an EMBL/GenBank/DDBJ whole genome shotgun (WGS) entry which is preliminary data.</text>
</comment>
<protein>
    <submittedName>
        <fullName evidence="1">Uncharacterized protein</fullName>
    </submittedName>
</protein>
<proteinExistence type="predicted"/>
<dbReference type="EMBL" id="AZIM01001614">
    <property type="protein sequence ID" value="ETE66252.1"/>
    <property type="molecule type" value="Genomic_DNA"/>
</dbReference>
<gene>
    <name evidence="1" type="ORF">L345_07972</name>
</gene>